<evidence type="ECO:0000313" key="8">
    <source>
        <dbReference type="Proteomes" id="UP000068164"/>
    </source>
</evidence>
<dbReference type="GO" id="GO:0016301">
    <property type="term" value="F:kinase activity"/>
    <property type="evidence" value="ECO:0007669"/>
    <property type="project" value="UniProtKB-KW"/>
</dbReference>
<evidence type="ECO:0000256" key="4">
    <source>
        <dbReference type="ARBA" id="ARBA00022989"/>
    </source>
</evidence>
<feature type="transmembrane region" description="Helical" evidence="6">
    <location>
        <begin position="128"/>
        <end position="149"/>
    </location>
</feature>
<dbReference type="InterPro" id="IPR004307">
    <property type="entry name" value="TspO_MBR"/>
</dbReference>
<name>A0A109JK57_9HYPH</name>
<dbReference type="PANTHER" id="PTHR10057">
    <property type="entry name" value="PERIPHERAL-TYPE BENZODIAZEPINE RECEPTOR"/>
    <property type="match status" value="1"/>
</dbReference>
<dbReference type="FunFam" id="1.20.1260.100:FF:000001">
    <property type="entry name" value="translocator protein 2"/>
    <property type="match status" value="1"/>
</dbReference>
<dbReference type="AlphaFoldDB" id="A0A109JK57"/>
<evidence type="ECO:0000313" key="7">
    <source>
        <dbReference type="EMBL" id="KWV50415.1"/>
    </source>
</evidence>
<comment type="similarity">
    <text evidence="2">Belongs to the TspO/BZRP family.</text>
</comment>
<dbReference type="RefSeq" id="WP_018855196.1">
    <property type="nucleotide sequence ID" value="NZ_LNCD01000085.1"/>
</dbReference>
<dbReference type="Proteomes" id="UP000068164">
    <property type="component" value="Unassembled WGS sequence"/>
</dbReference>
<evidence type="ECO:0000256" key="2">
    <source>
        <dbReference type="ARBA" id="ARBA00007524"/>
    </source>
</evidence>
<keyword evidence="7" id="KW-0808">Transferase</keyword>
<feature type="transmembrane region" description="Helical" evidence="6">
    <location>
        <begin position="44"/>
        <end position="62"/>
    </location>
</feature>
<gene>
    <name evidence="7" type="ORF">AS026_09410</name>
</gene>
<keyword evidence="3 6" id="KW-0812">Transmembrane</keyword>
<dbReference type="InterPro" id="IPR038330">
    <property type="entry name" value="TspO/MBR-related_sf"/>
</dbReference>
<proteinExistence type="inferred from homology"/>
<dbReference type="Pfam" id="PF03073">
    <property type="entry name" value="TspO_MBR"/>
    <property type="match status" value="1"/>
</dbReference>
<keyword evidence="8" id="KW-1185">Reference proteome</keyword>
<dbReference type="CDD" id="cd15904">
    <property type="entry name" value="TSPO_MBR"/>
    <property type="match status" value="1"/>
</dbReference>
<accession>A0A109JK57</accession>
<keyword evidence="5 6" id="KW-0472">Membrane</keyword>
<evidence type="ECO:0000256" key="1">
    <source>
        <dbReference type="ARBA" id="ARBA00004141"/>
    </source>
</evidence>
<dbReference type="EMBL" id="LNCD01000085">
    <property type="protein sequence ID" value="KWV50415.1"/>
    <property type="molecule type" value="Genomic_DNA"/>
</dbReference>
<dbReference type="GO" id="GO:0016020">
    <property type="term" value="C:membrane"/>
    <property type="evidence" value="ECO:0007669"/>
    <property type="project" value="UniProtKB-SubCell"/>
</dbReference>
<comment type="subcellular location">
    <subcellularLocation>
        <location evidence="1">Membrane</location>
        <topology evidence="1">Multi-pass membrane protein</topology>
    </subcellularLocation>
</comment>
<dbReference type="PANTHER" id="PTHR10057:SF0">
    <property type="entry name" value="TRANSLOCATOR PROTEIN"/>
    <property type="match status" value="1"/>
</dbReference>
<evidence type="ECO:0000256" key="3">
    <source>
        <dbReference type="ARBA" id="ARBA00022692"/>
    </source>
</evidence>
<reference evidence="7 8" key="1">
    <citation type="submission" date="2015-11" db="EMBL/GenBank/DDBJ databases">
        <title>Draft Genome Sequence of the Strain BR 10423 (Rhizobium sp.) isolated from nodules of Mimosa pudica.</title>
        <authorList>
            <person name="Barauna A.C."/>
            <person name="Zilli J.E."/>
            <person name="Simoes-Araujo J.L."/>
            <person name="Reis V.M."/>
            <person name="James E.K."/>
            <person name="Reis F.B.Jr."/>
            <person name="Rouws L.F."/>
            <person name="Passos S.R."/>
            <person name="Gois S.R."/>
        </authorList>
    </citation>
    <scope>NUCLEOTIDE SEQUENCE [LARGE SCALE GENOMIC DNA]</scope>
    <source>
        <strain evidence="7 8">BR10423</strain>
    </source>
</reference>
<feature type="transmembrane region" description="Helical" evidence="6">
    <location>
        <begin position="74"/>
        <end position="92"/>
    </location>
</feature>
<dbReference type="PIRSF" id="PIRSF005859">
    <property type="entry name" value="PBR"/>
    <property type="match status" value="1"/>
</dbReference>
<protein>
    <submittedName>
        <fullName evidence="7">Sensor histidine kinase</fullName>
    </submittedName>
</protein>
<organism evidence="7 8">
    <name type="scientific">Rhizobium altiplani</name>
    <dbReference type="NCBI Taxonomy" id="1864509"/>
    <lineage>
        <taxon>Bacteria</taxon>
        <taxon>Pseudomonadati</taxon>
        <taxon>Pseudomonadota</taxon>
        <taxon>Alphaproteobacteria</taxon>
        <taxon>Hyphomicrobiales</taxon>
        <taxon>Rhizobiaceae</taxon>
        <taxon>Rhizobium/Agrobacterium group</taxon>
        <taxon>Rhizobium</taxon>
    </lineage>
</organism>
<dbReference type="Gene3D" id="1.20.1260.100">
    <property type="entry name" value="TspO/MBR protein"/>
    <property type="match status" value="1"/>
</dbReference>
<keyword evidence="7" id="KW-0418">Kinase</keyword>
<evidence type="ECO:0000256" key="5">
    <source>
        <dbReference type="ARBA" id="ARBA00023136"/>
    </source>
</evidence>
<dbReference type="GO" id="GO:0033013">
    <property type="term" value="P:tetrapyrrole metabolic process"/>
    <property type="evidence" value="ECO:0007669"/>
    <property type="project" value="UniProtKB-ARBA"/>
</dbReference>
<dbReference type="OrthoDB" id="9795496at2"/>
<keyword evidence="4 6" id="KW-1133">Transmembrane helix</keyword>
<feature type="transmembrane region" description="Helical" evidence="6">
    <location>
        <begin position="98"/>
        <end position="116"/>
    </location>
</feature>
<comment type="caution">
    <text evidence="7">The sequence shown here is derived from an EMBL/GenBank/DDBJ whole genome shotgun (WGS) entry which is preliminary data.</text>
</comment>
<evidence type="ECO:0000256" key="6">
    <source>
        <dbReference type="SAM" id="Phobius"/>
    </source>
</evidence>
<sequence length="150" mass="16614">MSKALTYVVFVAIALGGGLAIGVNNLPEEWYQSLAKPPFNPPDWIFGPVWLTLYVLIGIAGARTWLRGHLSVGMLIWAWQMVLNFLWSPFFFGLRMLSASLVVIVLLLGLILAFAANRWNSDRTAALLFVPYAAWVGFATLLNAAIVYLN</sequence>